<keyword evidence="1" id="KW-0614">Plasmid</keyword>
<geneLocation type="plasmid" evidence="1 2">
    <name>pBRH01</name>
</geneLocation>
<dbReference type="Proteomes" id="UP000007437">
    <property type="component" value="Plasmid pBRH01"/>
</dbReference>
<reference evidence="1 2" key="1">
    <citation type="journal article" date="2011" name="J. Bacteriol.">
        <title>Complete genome sequence of Burkholderia rhizoxinica, an endosymbiont of Rhizopus microsporus.</title>
        <authorList>
            <person name="Lackner G."/>
            <person name="Moebius N."/>
            <person name="Partida-Martinez L."/>
            <person name="Hertweck C."/>
        </authorList>
    </citation>
    <scope>NUCLEOTIDE SEQUENCE [LARGE SCALE GENOMIC DNA]</scope>
    <source>
        <strain evidence="2">DSM 19002 / CIP 109453 / HKI 454</strain>
        <plasmid evidence="1 2">pBRH01</plasmid>
    </source>
</reference>
<evidence type="ECO:0000313" key="1">
    <source>
        <dbReference type="EMBL" id="CBW76781.1"/>
    </source>
</evidence>
<proteinExistence type="predicted"/>
<protein>
    <submittedName>
        <fullName evidence="1">Uncharacterized protein</fullName>
    </submittedName>
</protein>
<dbReference type="HOGENOM" id="CLU_2092233_0_0_4"/>
<evidence type="ECO:0000313" key="2">
    <source>
        <dbReference type="Proteomes" id="UP000007437"/>
    </source>
</evidence>
<dbReference type="KEGG" id="brh:RBRH_03028"/>
<organism evidence="1 2">
    <name type="scientific">Mycetohabitans rhizoxinica (strain DSM 19002 / CIP 109453 / HKI 454)</name>
    <name type="common">Paraburkholderia rhizoxinica</name>
    <dbReference type="NCBI Taxonomy" id="882378"/>
    <lineage>
        <taxon>Bacteria</taxon>
        <taxon>Pseudomonadati</taxon>
        <taxon>Pseudomonadota</taxon>
        <taxon>Betaproteobacteria</taxon>
        <taxon>Burkholderiales</taxon>
        <taxon>Burkholderiaceae</taxon>
        <taxon>Mycetohabitans</taxon>
    </lineage>
</organism>
<sequence length="116" mass="13068">MPAVDNPAKLDLSPISFPLSPRLIKCPLIYRSTLRGRYMPPMACFLGKGRVVRMCSRGCRQGRWSRRERSACPACRPSSAVAMIKRPACLRAYTRLTCLTCQWACLSAGRSCWALW</sequence>
<accession>E5AUK7</accession>
<dbReference type="EMBL" id="FR687360">
    <property type="protein sequence ID" value="CBW76781.1"/>
    <property type="molecule type" value="Genomic_DNA"/>
</dbReference>
<dbReference type="AlphaFoldDB" id="E5AUK7"/>
<name>E5AUK7_MYCRK</name>
<gene>
    <name evidence="1" type="ordered locus">RBRH_03028</name>
</gene>